<protein>
    <submittedName>
        <fullName evidence="1">Uncharacterized protein</fullName>
    </submittedName>
</protein>
<reference evidence="1" key="2">
    <citation type="journal article" date="2015" name="Fish Shellfish Immunol.">
        <title>Early steps in the European eel (Anguilla anguilla)-Vibrio vulnificus interaction in the gills: Role of the RtxA13 toxin.</title>
        <authorList>
            <person name="Callol A."/>
            <person name="Pajuelo D."/>
            <person name="Ebbesson L."/>
            <person name="Teles M."/>
            <person name="MacKenzie S."/>
            <person name="Amaro C."/>
        </authorList>
    </citation>
    <scope>NUCLEOTIDE SEQUENCE</scope>
</reference>
<name>A0A0E9RT79_ANGAN</name>
<dbReference type="EMBL" id="GBXM01076228">
    <property type="protein sequence ID" value="JAH32349.1"/>
    <property type="molecule type" value="Transcribed_RNA"/>
</dbReference>
<dbReference type="EMBL" id="GBXM01073484">
    <property type="protein sequence ID" value="JAH35093.1"/>
    <property type="molecule type" value="Transcribed_RNA"/>
</dbReference>
<dbReference type="AlphaFoldDB" id="A0A0E9RT79"/>
<accession>A0A0E9RT79</accession>
<sequence length="67" mass="7885">MGCMHNMMKTQGLRPHTFLEYQTALDFCIRDLTSKSVPPNCFMKLLRQVNLDLCWYCYPVVSLVRVQ</sequence>
<reference evidence="1" key="1">
    <citation type="submission" date="2014-11" db="EMBL/GenBank/DDBJ databases">
        <authorList>
            <person name="Amaro Gonzalez C."/>
        </authorList>
    </citation>
    <scope>NUCLEOTIDE SEQUENCE</scope>
</reference>
<organism evidence="1">
    <name type="scientific">Anguilla anguilla</name>
    <name type="common">European freshwater eel</name>
    <name type="synonym">Muraena anguilla</name>
    <dbReference type="NCBI Taxonomy" id="7936"/>
    <lineage>
        <taxon>Eukaryota</taxon>
        <taxon>Metazoa</taxon>
        <taxon>Chordata</taxon>
        <taxon>Craniata</taxon>
        <taxon>Vertebrata</taxon>
        <taxon>Euteleostomi</taxon>
        <taxon>Actinopterygii</taxon>
        <taxon>Neopterygii</taxon>
        <taxon>Teleostei</taxon>
        <taxon>Anguilliformes</taxon>
        <taxon>Anguillidae</taxon>
        <taxon>Anguilla</taxon>
    </lineage>
</organism>
<proteinExistence type="predicted"/>
<evidence type="ECO:0000313" key="1">
    <source>
        <dbReference type="EMBL" id="JAH32349.1"/>
    </source>
</evidence>